<dbReference type="SUPFAM" id="SSF47598">
    <property type="entry name" value="Ribbon-helix-helix"/>
    <property type="match status" value="1"/>
</dbReference>
<name>A0A7K3T9E4_9BIFI</name>
<dbReference type="RefSeq" id="WP_152358405.1">
    <property type="nucleotide sequence ID" value="NZ_WBSM01000006.1"/>
</dbReference>
<accession>A0A7K3T9E4</accession>
<dbReference type="AlphaFoldDB" id="A0A7K3T9E4"/>
<comment type="caution">
    <text evidence="1">The sequence shown here is derived from an EMBL/GenBank/DDBJ whole genome shotgun (WGS) entry which is preliminary data.</text>
</comment>
<dbReference type="InterPro" id="IPR010985">
    <property type="entry name" value="Ribbon_hlx_hlx"/>
</dbReference>
<dbReference type="OrthoDB" id="3174959at2"/>
<sequence length="69" mass="7564">MTYSNLIEKGAGETEIRAYLVDGDTVPVTMRIPANLRDSAKEAAALRGMSFSAFVRTCIINELVKDGER</sequence>
<reference evidence="1 2" key="1">
    <citation type="submission" date="2019-10" db="EMBL/GenBank/DDBJ databases">
        <title>Bifidobacterium from non-human primates.</title>
        <authorList>
            <person name="Modesto M."/>
        </authorList>
    </citation>
    <scope>NUCLEOTIDE SEQUENCE [LARGE SCALE GENOMIC DNA]</scope>
    <source>
        <strain evidence="1 2">TREM</strain>
    </source>
</reference>
<protein>
    <submittedName>
        <fullName evidence="1">Uncharacterized protein</fullName>
    </submittedName>
</protein>
<evidence type="ECO:0000313" key="1">
    <source>
        <dbReference type="EMBL" id="NEG71181.1"/>
    </source>
</evidence>
<dbReference type="Proteomes" id="UP000469943">
    <property type="component" value="Unassembled WGS sequence"/>
</dbReference>
<gene>
    <name evidence="1" type="ORF">GFD24_02890</name>
</gene>
<dbReference type="GO" id="GO:0006355">
    <property type="term" value="P:regulation of DNA-templated transcription"/>
    <property type="evidence" value="ECO:0007669"/>
    <property type="project" value="InterPro"/>
</dbReference>
<organism evidence="1 2">
    <name type="scientific">Bifidobacterium ramosum</name>
    <dbReference type="NCBI Taxonomy" id="1798158"/>
    <lineage>
        <taxon>Bacteria</taxon>
        <taxon>Bacillati</taxon>
        <taxon>Actinomycetota</taxon>
        <taxon>Actinomycetes</taxon>
        <taxon>Bifidobacteriales</taxon>
        <taxon>Bifidobacteriaceae</taxon>
        <taxon>Bifidobacterium</taxon>
    </lineage>
</organism>
<dbReference type="EMBL" id="WHZX01000002">
    <property type="protein sequence ID" value="NEG71181.1"/>
    <property type="molecule type" value="Genomic_DNA"/>
</dbReference>
<evidence type="ECO:0000313" key="2">
    <source>
        <dbReference type="Proteomes" id="UP000469943"/>
    </source>
</evidence>
<dbReference type="NCBIfam" id="NF041551">
    <property type="entry name" value="YlcI_YnfO_N"/>
    <property type="match status" value="1"/>
</dbReference>
<proteinExistence type="predicted"/>